<dbReference type="PROSITE" id="PS00606">
    <property type="entry name" value="KS3_1"/>
    <property type="match status" value="1"/>
</dbReference>
<dbReference type="InterPro" id="IPR014043">
    <property type="entry name" value="Acyl_transferase_dom"/>
</dbReference>
<dbReference type="SMART" id="SM00823">
    <property type="entry name" value="PKS_PP"/>
    <property type="match status" value="1"/>
</dbReference>
<dbReference type="Proteomes" id="UP000824681">
    <property type="component" value="Chromosome"/>
</dbReference>
<name>A0ABX8U1Q6_9ACTN</name>
<dbReference type="Pfam" id="PF00698">
    <property type="entry name" value="Acyl_transf_1"/>
    <property type="match status" value="1"/>
</dbReference>
<reference evidence="6 7" key="1">
    <citation type="journal article" date="2021" name="ACS Chem. Biol.">
        <title>Genomic-Led Discovery of a Novel Glycopeptide Antibiotic by Nonomuraea coxensis DSM 45129.</title>
        <authorList>
            <person name="Yushchuk O."/>
            <person name="Vior N.M."/>
            <person name="Andreo-Vidal A."/>
            <person name="Berini F."/>
            <person name="Ruckert C."/>
            <person name="Busche T."/>
            <person name="Binda E."/>
            <person name="Kalinowski J."/>
            <person name="Truman A.W."/>
            <person name="Marinelli F."/>
        </authorList>
    </citation>
    <scope>NUCLEOTIDE SEQUENCE [LARGE SCALE GENOMIC DNA]</scope>
    <source>
        <strain evidence="6 7">DSM 45129</strain>
    </source>
</reference>
<accession>A0ABX8U1Q6</accession>
<evidence type="ECO:0000259" key="5">
    <source>
        <dbReference type="PROSITE" id="PS52004"/>
    </source>
</evidence>
<dbReference type="InterPro" id="IPR050091">
    <property type="entry name" value="PKS_NRPS_Biosynth_Enz"/>
</dbReference>
<dbReference type="SMART" id="SM01294">
    <property type="entry name" value="PKS_PP_betabranch"/>
    <property type="match status" value="1"/>
</dbReference>
<dbReference type="GO" id="GO:0047879">
    <property type="term" value="F:erythronolide synthase activity"/>
    <property type="evidence" value="ECO:0007669"/>
    <property type="project" value="UniProtKB-EC"/>
</dbReference>
<dbReference type="EC" id="2.3.1.94" evidence="6"/>
<dbReference type="InterPro" id="IPR016036">
    <property type="entry name" value="Malonyl_transacylase_ACP-bd"/>
</dbReference>
<dbReference type="InterPro" id="IPR009081">
    <property type="entry name" value="PP-bd_ACP"/>
</dbReference>
<evidence type="ECO:0000256" key="3">
    <source>
        <dbReference type="ARBA" id="ARBA00022679"/>
    </source>
</evidence>
<organism evidence="6 7">
    <name type="scientific">Nonomuraea coxensis DSM 45129</name>
    <dbReference type="NCBI Taxonomy" id="1122611"/>
    <lineage>
        <taxon>Bacteria</taxon>
        <taxon>Bacillati</taxon>
        <taxon>Actinomycetota</taxon>
        <taxon>Actinomycetes</taxon>
        <taxon>Streptosporangiales</taxon>
        <taxon>Streptosporangiaceae</taxon>
        <taxon>Nonomuraea</taxon>
    </lineage>
</organism>
<evidence type="ECO:0000256" key="1">
    <source>
        <dbReference type="ARBA" id="ARBA00022450"/>
    </source>
</evidence>
<dbReference type="InterPro" id="IPR032821">
    <property type="entry name" value="PKS_assoc"/>
</dbReference>
<protein>
    <submittedName>
        <fullName evidence="6">Erythronolide synthase, modules 3 and 4</fullName>
        <ecNumber evidence="6">2.3.1.94</ecNumber>
    </submittedName>
</protein>
<dbReference type="SUPFAM" id="SSF53901">
    <property type="entry name" value="Thiolase-like"/>
    <property type="match status" value="1"/>
</dbReference>
<dbReference type="InterPro" id="IPR020806">
    <property type="entry name" value="PKS_PP-bd"/>
</dbReference>
<dbReference type="InterPro" id="IPR036736">
    <property type="entry name" value="ACP-like_sf"/>
</dbReference>
<dbReference type="InterPro" id="IPR016035">
    <property type="entry name" value="Acyl_Trfase/lysoPLipase"/>
</dbReference>
<feature type="domain" description="Carrier" evidence="4">
    <location>
        <begin position="1"/>
        <end position="73"/>
    </location>
</feature>
<dbReference type="SUPFAM" id="SSF55048">
    <property type="entry name" value="Probable ACP-binding domain of malonyl-CoA ACP transacylase"/>
    <property type="match status" value="1"/>
</dbReference>
<sequence length="882" mass="88739">MNPLELVLRLLAEHTGKGGADPDTLFIDHGLGSHDAVALAAALTAATGVPLPNTVLYDHPTPRALAAYLSEGERERRPAPDGGGGGARPEPVAIVGIGCRLPGAAPGPAGLWDLLVAGTDAVGPVPAARAGGNTGWAEPGVGVGGFLPDVEAFDPAFFSLNAREAAAMDPQQRLLLEVAHEALQDAGLRQADLAGSQTGVYVGISGTDHIAAAFPAGARPDGYTPTGAAHSIAANRVSYVFDLHGPSMAIDTACSSSLVAIHQAVLALRTGQCDLALAGGVNAVLSPEVGRCFGAAGVLAPDGRCKSFGADADGMGRSEGAVVLALRPLPDALAAGDRVYALILGGAVNSDGRTNGLMSPSAPAQARLLRAACRAAGVEPGDVEYVEAHGSGTRLGDLMELRALAEVMGGPGRAEPLRVGSVKSNLGHLEAAAGAAGLAKAALALHHGVLPGSLHADPPAADFPWDSAPVRVVTKPKPWAGRLAGVSSFGFGGTNAHLVLQAPPPGRSPGRAPARHHLPLSAHTPAGLRELAARWRDLLAGPGPDLAAACHTAAARRDHHAYRLAVSGADAAELSAALDRALTALVADPPVPVRGPGTAALVFTGGDARLADALRRAGLRPALVLGDARGEPAAAGYSGALTAADARAAASRRDDLLAALASGSPAPLAGVRVRMAGRLAQALCRRLGPELAVSVVEGPRSCVISGPEAALERVRDALSRAGVACAELGAVDVVHSAPAAALAGRLEAELAGLAPRAGRVPLVSTVTGGPVEGPELGPAHWAAQLARPCLLGDALAYALSQGVRTFVEIGPGVLPARLRALDGAGEARAVRCAGSADLPGALLRLYELGHDPDWSVLNPAAGVTSVPLLPWSRDWSPLEATA</sequence>
<dbReference type="SMART" id="SM00827">
    <property type="entry name" value="PKS_AT"/>
    <property type="match status" value="1"/>
</dbReference>
<dbReference type="InterPro" id="IPR014031">
    <property type="entry name" value="Ketoacyl_synth_C"/>
</dbReference>
<dbReference type="InterPro" id="IPR001227">
    <property type="entry name" value="Ac_transferase_dom_sf"/>
</dbReference>
<keyword evidence="6" id="KW-0012">Acyltransferase</keyword>
<evidence type="ECO:0000259" key="4">
    <source>
        <dbReference type="PROSITE" id="PS50075"/>
    </source>
</evidence>
<evidence type="ECO:0000313" key="7">
    <source>
        <dbReference type="Proteomes" id="UP000824681"/>
    </source>
</evidence>
<dbReference type="InterPro" id="IPR018201">
    <property type="entry name" value="Ketoacyl_synth_AS"/>
</dbReference>
<dbReference type="Gene3D" id="3.30.70.3290">
    <property type="match status" value="2"/>
</dbReference>
<dbReference type="Pfam" id="PF00109">
    <property type="entry name" value="ketoacyl-synt"/>
    <property type="match status" value="1"/>
</dbReference>
<gene>
    <name evidence="6" type="primary">eryA1</name>
    <name evidence="6" type="ORF">Nocox_19955</name>
</gene>
<keyword evidence="3 6" id="KW-0808">Transferase</keyword>
<feature type="domain" description="Ketosynthase family 3 (KS3)" evidence="5">
    <location>
        <begin position="89"/>
        <end position="502"/>
    </location>
</feature>
<dbReference type="EMBL" id="CP068985">
    <property type="protein sequence ID" value="QYC41600.1"/>
    <property type="molecule type" value="Genomic_DNA"/>
</dbReference>
<dbReference type="RefSeq" id="WP_169577026.1">
    <property type="nucleotide sequence ID" value="NZ_CP068985.1"/>
</dbReference>
<evidence type="ECO:0000313" key="6">
    <source>
        <dbReference type="EMBL" id="QYC41600.1"/>
    </source>
</evidence>
<dbReference type="SMART" id="SM00825">
    <property type="entry name" value="PKS_KS"/>
    <property type="match status" value="1"/>
</dbReference>
<keyword evidence="1" id="KW-0596">Phosphopantetheine</keyword>
<dbReference type="PANTHER" id="PTHR43775">
    <property type="entry name" value="FATTY ACID SYNTHASE"/>
    <property type="match status" value="1"/>
</dbReference>
<keyword evidence="7" id="KW-1185">Reference proteome</keyword>
<dbReference type="InterPro" id="IPR014030">
    <property type="entry name" value="Ketoacyl_synth_N"/>
</dbReference>
<dbReference type="SUPFAM" id="SSF52151">
    <property type="entry name" value="FabD/lysophospholipase-like"/>
    <property type="match status" value="1"/>
</dbReference>
<dbReference type="Gene3D" id="1.10.1200.10">
    <property type="entry name" value="ACP-like"/>
    <property type="match status" value="1"/>
</dbReference>
<dbReference type="InterPro" id="IPR020841">
    <property type="entry name" value="PKS_Beta-ketoAc_synthase_dom"/>
</dbReference>
<dbReference type="CDD" id="cd00833">
    <property type="entry name" value="PKS"/>
    <property type="match status" value="1"/>
</dbReference>
<dbReference type="InterPro" id="IPR016039">
    <property type="entry name" value="Thiolase-like"/>
</dbReference>
<keyword evidence="2" id="KW-0597">Phosphoprotein</keyword>
<dbReference type="Pfam" id="PF02801">
    <property type="entry name" value="Ketoacyl-synt_C"/>
    <property type="match status" value="1"/>
</dbReference>
<dbReference type="Gene3D" id="3.40.47.10">
    <property type="match status" value="1"/>
</dbReference>
<dbReference type="Pfam" id="PF00550">
    <property type="entry name" value="PP-binding"/>
    <property type="match status" value="1"/>
</dbReference>
<evidence type="ECO:0000256" key="2">
    <source>
        <dbReference type="ARBA" id="ARBA00022553"/>
    </source>
</evidence>
<dbReference type="PROSITE" id="PS52004">
    <property type="entry name" value="KS3_2"/>
    <property type="match status" value="1"/>
</dbReference>
<dbReference type="SUPFAM" id="SSF47336">
    <property type="entry name" value="ACP-like"/>
    <property type="match status" value="1"/>
</dbReference>
<dbReference type="Gene3D" id="3.40.366.10">
    <property type="entry name" value="Malonyl-Coenzyme A Acyl Carrier Protein, domain 2"/>
    <property type="match status" value="1"/>
</dbReference>
<dbReference type="PANTHER" id="PTHR43775:SF37">
    <property type="entry name" value="SI:DKEY-61P9.11"/>
    <property type="match status" value="1"/>
</dbReference>
<proteinExistence type="predicted"/>
<dbReference type="Pfam" id="PF16197">
    <property type="entry name" value="KAsynt_C_assoc"/>
    <property type="match status" value="1"/>
</dbReference>
<dbReference type="PROSITE" id="PS50075">
    <property type="entry name" value="CARRIER"/>
    <property type="match status" value="1"/>
</dbReference>